<reference evidence="2" key="1">
    <citation type="journal article" date="2023" name="Insect Mol. Biol.">
        <title>Genome sequencing provides insights into the evolution of gene families encoding plant cell wall-degrading enzymes in longhorned beetles.</title>
        <authorList>
            <person name="Shin N.R."/>
            <person name="Okamura Y."/>
            <person name="Kirsch R."/>
            <person name="Pauchet Y."/>
        </authorList>
    </citation>
    <scope>NUCLEOTIDE SEQUENCE</scope>
    <source>
        <strain evidence="2">AMC_N1</strain>
    </source>
</reference>
<gene>
    <name evidence="2" type="ORF">NQ318_008906</name>
</gene>
<proteinExistence type="predicted"/>
<feature type="region of interest" description="Disordered" evidence="1">
    <location>
        <begin position="17"/>
        <end position="39"/>
    </location>
</feature>
<keyword evidence="3" id="KW-1185">Reference proteome</keyword>
<dbReference type="Proteomes" id="UP001162162">
    <property type="component" value="Unassembled WGS sequence"/>
</dbReference>
<organism evidence="2 3">
    <name type="scientific">Aromia moschata</name>
    <dbReference type="NCBI Taxonomy" id="1265417"/>
    <lineage>
        <taxon>Eukaryota</taxon>
        <taxon>Metazoa</taxon>
        <taxon>Ecdysozoa</taxon>
        <taxon>Arthropoda</taxon>
        <taxon>Hexapoda</taxon>
        <taxon>Insecta</taxon>
        <taxon>Pterygota</taxon>
        <taxon>Neoptera</taxon>
        <taxon>Endopterygota</taxon>
        <taxon>Coleoptera</taxon>
        <taxon>Polyphaga</taxon>
        <taxon>Cucujiformia</taxon>
        <taxon>Chrysomeloidea</taxon>
        <taxon>Cerambycidae</taxon>
        <taxon>Cerambycinae</taxon>
        <taxon>Callichromatini</taxon>
        <taxon>Aromia</taxon>
    </lineage>
</organism>
<evidence type="ECO:0000256" key="1">
    <source>
        <dbReference type="SAM" id="MobiDB-lite"/>
    </source>
</evidence>
<dbReference type="EMBL" id="JAPWTK010000006">
    <property type="protein sequence ID" value="KAJ8961223.1"/>
    <property type="molecule type" value="Genomic_DNA"/>
</dbReference>
<comment type="caution">
    <text evidence="2">The sequence shown here is derived from an EMBL/GenBank/DDBJ whole genome shotgun (WGS) entry which is preliminary data.</text>
</comment>
<name>A0AAV8ZCN6_9CUCU</name>
<accession>A0AAV8ZCN6</accession>
<protein>
    <submittedName>
        <fullName evidence="2">Uncharacterized protein</fullName>
    </submittedName>
</protein>
<sequence>MADLEFAKKLQDELNRNVHYTRSSRRSTASSKRQATLDEMIKTPYRVNEQQQGWNNNQNAADV</sequence>
<dbReference type="AlphaFoldDB" id="A0AAV8ZCN6"/>
<evidence type="ECO:0000313" key="2">
    <source>
        <dbReference type="EMBL" id="KAJ8961223.1"/>
    </source>
</evidence>
<evidence type="ECO:0000313" key="3">
    <source>
        <dbReference type="Proteomes" id="UP001162162"/>
    </source>
</evidence>